<dbReference type="GO" id="GO:0043814">
    <property type="term" value="F:phospholactate guanylyltransferase activity"/>
    <property type="evidence" value="ECO:0007669"/>
    <property type="project" value="UniProtKB-EC"/>
</dbReference>
<dbReference type="EC" id="2.7.7.105" evidence="5"/>
<evidence type="ECO:0000256" key="4">
    <source>
        <dbReference type="ARBA" id="ARBA00023134"/>
    </source>
</evidence>
<evidence type="ECO:0000256" key="2">
    <source>
        <dbReference type="ARBA" id="ARBA00022695"/>
    </source>
</evidence>
<keyword evidence="7" id="KW-1185">Reference proteome</keyword>
<dbReference type="Pfam" id="PF01983">
    <property type="entry name" value="CofC"/>
    <property type="match status" value="1"/>
</dbReference>
<feature type="binding site" evidence="5">
    <location>
        <position position="151"/>
    </location>
    <ligand>
        <name>phosphoenolpyruvate</name>
        <dbReference type="ChEBI" id="CHEBI:58702"/>
    </ligand>
</feature>
<keyword evidence="2 5" id="KW-0548">Nucleotidyltransferase</keyword>
<sequence>MPLGDNGPVDVTRRWSLVVPLKPLAVAKSRLARAAGAVRPALALAFVLDTVAGALECAGVADVTVVTDDPVAGAEVAALGALVVADVPAAGLNAALRYGAERVRLRSAGAAVGALNGDLPALRPAELTAVLLEAARLPGRAFLADAAGVGTTLLTASPGVPLSPGFGGASRARHLASGAREITLPDVESVRRDVDTGADLEEARALGVGPRTARLLPTCTA</sequence>
<dbReference type="PANTHER" id="PTHR40392">
    <property type="entry name" value="2-PHOSPHO-L-LACTATE GUANYLYLTRANSFERASE"/>
    <property type="match status" value="1"/>
</dbReference>
<dbReference type="SUPFAM" id="SSF53448">
    <property type="entry name" value="Nucleotide-diphospho-sugar transferases"/>
    <property type="match status" value="1"/>
</dbReference>
<feature type="binding site" evidence="5">
    <location>
        <position position="170"/>
    </location>
    <ligand>
        <name>phosphoenolpyruvate</name>
        <dbReference type="ChEBI" id="CHEBI:58702"/>
    </ligand>
</feature>
<evidence type="ECO:0000256" key="3">
    <source>
        <dbReference type="ARBA" id="ARBA00022741"/>
    </source>
</evidence>
<evidence type="ECO:0000313" key="6">
    <source>
        <dbReference type="EMBL" id="NJP46719.1"/>
    </source>
</evidence>
<comment type="pathway">
    <text evidence="5">Cofactor biosynthesis; coenzyme F420 biosynthesis.</text>
</comment>
<dbReference type="EMBL" id="JAATEJ010000023">
    <property type="protein sequence ID" value="NJP46719.1"/>
    <property type="molecule type" value="Genomic_DNA"/>
</dbReference>
<reference evidence="6 7" key="1">
    <citation type="submission" date="2020-03" db="EMBL/GenBank/DDBJ databases">
        <title>WGS of actinomycetes isolated from Thailand.</title>
        <authorList>
            <person name="Thawai C."/>
        </authorList>
    </citation>
    <scope>NUCLEOTIDE SEQUENCE [LARGE SCALE GENOMIC DNA]</scope>
    <source>
        <strain evidence="6 7">PRB2-1</strain>
    </source>
</reference>
<protein>
    <recommendedName>
        <fullName evidence="5">Phosphoenolpyruvate guanylyltransferase</fullName>
        <shortName evidence="5">PEP guanylyltransferase</shortName>
        <ecNumber evidence="5">2.7.7.105</ecNumber>
    </recommendedName>
</protein>
<evidence type="ECO:0000256" key="1">
    <source>
        <dbReference type="ARBA" id="ARBA00022679"/>
    </source>
</evidence>
<name>A0ABX0ZWP7_9ACTN</name>
<proteinExistence type="inferred from homology"/>
<organism evidence="6 7">
    <name type="scientific">Actinacidiphila epipremni</name>
    <dbReference type="NCBI Taxonomy" id="2053013"/>
    <lineage>
        <taxon>Bacteria</taxon>
        <taxon>Bacillati</taxon>
        <taxon>Actinomycetota</taxon>
        <taxon>Actinomycetes</taxon>
        <taxon>Kitasatosporales</taxon>
        <taxon>Streptomycetaceae</taxon>
        <taxon>Actinacidiphila</taxon>
    </lineage>
</organism>
<dbReference type="Gene3D" id="3.90.550.10">
    <property type="entry name" value="Spore Coat Polysaccharide Biosynthesis Protein SpsA, Chain A"/>
    <property type="match status" value="1"/>
</dbReference>
<gene>
    <name evidence="6" type="primary">cofC</name>
    <name evidence="5" type="synonym">fbiD</name>
    <name evidence="6" type="ORF">HCN08_25420</name>
</gene>
<dbReference type="PANTHER" id="PTHR40392:SF1">
    <property type="entry name" value="2-PHOSPHO-L-LACTATE GUANYLYLTRANSFERASE"/>
    <property type="match status" value="1"/>
</dbReference>
<keyword evidence="1 5" id="KW-0808">Transferase</keyword>
<dbReference type="HAMAP" id="MF_02114">
    <property type="entry name" value="CofC"/>
    <property type="match status" value="1"/>
</dbReference>
<feature type="binding site" evidence="5">
    <location>
        <position position="167"/>
    </location>
    <ligand>
        <name>phosphoenolpyruvate</name>
        <dbReference type="ChEBI" id="CHEBI:58702"/>
    </ligand>
</feature>
<comment type="similarity">
    <text evidence="5">Belongs to the CofC family.</text>
</comment>
<comment type="catalytic activity">
    <reaction evidence="5">
        <text>phosphoenolpyruvate + GTP + H(+) = enolpyruvoyl-2-diphospho-5'-guanosine + diphosphate</text>
        <dbReference type="Rhea" id="RHEA:30519"/>
        <dbReference type="ChEBI" id="CHEBI:15378"/>
        <dbReference type="ChEBI" id="CHEBI:33019"/>
        <dbReference type="ChEBI" id="CHEBI:37565"/>
        <dbReference type="ChEBI" id="CHEBI:58702"/>
        <dbReference type="ChEBI" id="CHEBI:143701"/>
        <dbReference type="EC" id="2.7.7.105"/>
    </reaction>
</comment>
<comment type="function">
    <text evidence="5">Guanylyltransferase that catalyzes the activation of phosphoenolpyruvate (PEP) as enolpyruvoyl-2-diphospho-5'-guanosine, via the condensation of PEP with GTP. It is involved in the biosynthesis of coenzyme F420, a hydride carrier cofactor.</text>
</comment>
<keyword evidence="3 5" id="KW-0547">Nucleotide-binding</keyword>
<dbReference type="InterPro" id="IPR002835">
    <property type="entry name" value="CofC"/>
</dbReference>
<dbReference type="InterPro" id="IPR029044">
    <property type="entry name" value="Nucleotide-diphossugar_trans"/>
</dbReference>
<keyword evidence="4 5" id="KW-0342">GTP-binding</keyword>
<dbReference type="Proteomes" id="UP000734511">
    <property type="component" value="Unassembled WGS sequence"/>
</dbReference>
<evidence type="ECO:0000256" key="5">
    <source>
        <dbReference type="HAMAP-Rule" id="MF_02114"/>
    </source>
</evidence>
<accession>A0ABX0ZWP7</accession>
<evidence type="ECO:0000313" key="7">
    <source>
        <dbReference type="Proteomes" id="UP000734511"/>
    </source>
</evidence>
<comment type="caution">
    <text evidence="6">The sequence shown here is derived from an EMBL/GenBank/DDBJ whole genome shotgun (WGS) entry which is preliminary data.</text>
</comment>
<dbReference type="NCBIfam" id="TIGR03552">
    <property type="entry name" value="F420_cofC"/>
    <property type="match status" value="1"/>
</dbReference>